<dbReference type="OrthoDB" id="8558195at2"/>
<accession>A0A1Z4VLM4</accession>
<dbReference type="SUPFAM" id="SSF110997">
    <property type="entry name" value="Sporulation related repeat"/>
    <property type="match status" value="1"/>
</dbReference>
<dbReference type="Gene3D" id="3.30.70.1070">
    <property type="entry name" value="Sporulation related repeat"/>
    <property type="match status" value="1"/>
</dbReference>
<dbReference type="AlphaFoldDB" id="A0A1Z4VLM4"/>
<dbReference type="PANTHER" id="PTHR38687:SF2">
    <property type="entry name" value="CELL DIVISION PROTEIN FTSN"/>
    <property type="match status" value="1"/>
</dbReference>
<dbReference type="GO" id="GO:0051301">
    <property type="term" value="P:cell division"/>
    <property type="evidence" value="ECO:0007669"/>
    <property type="project" value="UniProtKB-KW"/>
</dbReference>
<dbReference type="GO" id="GO:0042834">
    <property type="term" value="F:peptidoglycan binding"/>
    <property type="evidence" value="ECO:0007669"/>
    <property type="project" value="InterPro"/>
</dbReference>
<keyword evidence="2" id="KW-1133">Transmembrane helix</keyword>
<gene>
    <name evidence="4" type="ORF">FOKN1_0091</name>
</gene>
<organism evidence="4 5">
    <name type="scientific">Thiohalobacter thiocyanaticus</name>
    <dbReference type="NCBI Taxonomy" id="585455"/>
    <lineage>
        <taxon>Bacteria</taxon>
        <taxon>Pseudomonadati</taxon>
        <taxon>Pseudomonadota</taxon>
        <taxon>Gammaproteobacteria</taxon>
        <taxon>Thiohalobacterales</taxon>
        <taxon>Thiohalobacteraceae</taxon>
        <taxon>Thiohalobacter</taxon>
    </lineage>
</organism>
<name>A0A1Z4VLM4_9GAMM</name>
<dbReference type="EMBL" id="AP018052">
    <property type="protein sequence ID" value="BAZ92496.1"/>
    <property type="molecule type" value="Genomic_DNA"/>
</dbReference>
<keyword evidence="2" id="KW-0812">Transmembrane</keyword>
<dbReference type="RefSeq" id="WP_096363659.1">
    <property type="nucleotide sequence ID" value="NZ_AP018052.1"/>
</dbReference>
<dbReference type="Proteomes" id="UP000218765">
    <property type="component" value="Chromosome"/>
</dbReference>
<dbReference type="InterPro" id="IPR007730">
    <property type="entry name" value="SPOR-like_dom"/>
</dbReference>
<reference evidence="4 5" key="1">
    <citation type="submission" date="2017-05" db="EMBL/GenBank/DDBJ databases">
        <title>Thiocyanate degradation by Thiohalobacter thiocyanaticus FOKN1.</title>
        <authorList>
            <person name="Oshiki M."/>
            <person name="Fukushima T."/>
            <person name="Kawano S."/>
            <person name="Nakagawa J."/>
        </authorList>
    </citation>
    <scope>NUCLEOTIDE SEQUENCE [LARGE SCALE GENOMIC DNA]</scope>
    <source>
        <strain evidence="4 5">FOKN1</strain>
    </source>
</reference>
<evidence type="ECO:0000256" key="2">
    <source>
        <dbReference type="SAM" id="Phobius"/>
    </source>
</evidence>
<feature type="domain" description="SPOR" evidence="3">
    <location>
        <begin position="109"/>
        <end position="190"/>
    </location>
</feature>
<dbReference type="KEGG" id="ttc:FOKN1_0091"/>
<keyword evidence="4" id="KW-0132">Cell division</keyword>
<feature type="transmembrane region" description="Helical" evidence="2">
    <location>
        <begin position="21"/>
        <end position="40"/>
    </location>
</feature>
<evidence type="ECO:0000313" key="5">
    <source>
        <dbReference type="Proteomes" id="UP000218765"/>
    </source>
</evidence>
<protein>
    <submittedName>
        <fullName evidence="4">Cell division protein</fullName>
    </submittedName>
</protein>
<dbReference type="PANTHER" id="PTHR38687">
    <property type="entry name" value="CELL DIVISION PROTEIN DEDD-RELATED"/>
    <property type="match status" value="1"/>
</dbReference>
<evidence type="ECO:0000256" key="1">
    <source>
        <dbReference type="SAM" id="MobiDB-lite"/>
    </source>
</evidence>
<evidence type="ECO:0000313" key="4">
    <source>
        <dbReference type="EMBL" id="BAZ92496.1"/>
    </source>
</evidence>
<keyword evidence="4" id="KW-0131">Cell cycle</keyword>
<dbReference type="PROSITE" id="PS51724">
    <property type="entry name" value="SPOR"/>
    <property type="match status" value="1"/>
</dbReference>
<proteinExistence type="predicted"/>
<keyword evidence="5" id="KW-1185">Reference proteome</keyword>
<keyword evidence="2" id="KW-0472">Membrane</keyword>
<feature type="region of interest" description="Disordered" evidence="1">
    <location>
        <begin position="45"/>
        <end position="77"/>
    </location>
</feature>
<dbReference type="InterPro" id="IPR036680">
    <property type="entry name" value="SPOR-like_sf"/>
</dbReference>
<dbReference type="InterPro" id="IPR052521">
    <property type="entry name" value="Cell_div_SPOR-domain"/>
</dbReference>
<sequence>MPRDYKHRANPKRRKQSVPGWLWLLAGLLIGLFVAFLVYLKQPADPDTPRPNPVVTTDEDARAVRRPQQREIPPPPKPRFDFYQILPEMEVVVPEESITGSRKEGVRQVETPGTYLLQAGSFKSAEQADQLKARLALLGLETHVQTVRINESETWHRVRVGPFDDLRSLNRARARLREHDVEAILLKVRG</sequence>
<evidence type="ECO:0000259" key="3">
    <source>
        <dbReference type="PROSITE" id="PS51724"/>
    </source>
</evidence>
<dbReference type="Pfam" id="PF05036">
    <property type="entry name" value="SPOR"/>
    <property type="match status" value="1"/>
</dbReference>